<evidence type="ECO:0000313" key="2">
    <source>
        <dbReference type="Proteomes" id="UP000036176"/>
    </source>
</evidence>
<accession>A0A0J6WKC0</accession>
<sequence length="228" mass="24711">MVDLDFFDTHGYLRLEQAAPRAVADAARERLWPHLGVSRDPATWTRPVMWTADLTGEGPFGELARSPVLADALDAICGEDGWLPRGALGNIPVRFPVQPPADDRGWHIDLNTPGEDGVWFVTNRPQTLLVLTLLSEVTIDDAPTRIRAGSHRDTARVLGDEPLGAVEAGALVDAASASRPVHHATGAPGDMFVLHPFTVHAADEHRGSTPRFMAQAPVILTRPLILRP</sequence>
<keyword evidence="1" id="KW-0223">Dioxygenase</keyword>
<dbReference type="PATRIC" id="fig|1800.3.peg.1668"/>
<gene>
    <name evidence="1" type="ORF">MCHUDSM44219_01656</name>
</gene>
<dbReference type="Proteomes" id="UP000036176">
    <property type="component" value="Unassembled WGS sequence"/>
</dbReference>
<protein>
    <submittedName>
        <fullName evidence="1">Phytanoyl-CoA dioxygenase (PhyH)</fullName>
    </submittedName>
</protein>
<keyword evidence="2" id="KW-1185">Reference proteome</keyword>
<dbReference type="OrthoDB" id="9798771at2"/>
<keyword evidence="1" id="KW-0560">Oxidoreductase</keyword>
<proteinExistence type="predicted"/>
<dbReference type="RefSeq" id="WP_048417716.1">
    <property type="nucleotide sequence ID" value="NZ_JYNX01000029.1"/>
</dbReference>
<evidence type="ECO:0000313" key="1">
    <source>
        <dbReference type="EMBL" id="KMO82147.1"/>
    </source>
</evidence>
<dbReference type="Gene3D" id="2.60.120.620">
    <property type="entry name" value="q2cbj1_9rhob like domain"/>
    <property type="match status" value="1"/>
</dbReference>
<dbReference type="SUPFAM" id="SSF51197">
    <property type="entry name" value="Clavaminate synthase-like"/>
    <property type="match status" value="1"/>
</dbReference>
<dbReference type="InterPro" id="IPR008775">
    <property type="entry name" value="Phytyl_CoA_dOase-like"/>
</dbReference>
<comment type="caution">
    <text evidence="1">The sequence shown here is derived from an EMBL/GenBank/DDBJ whole genome shotgun (WGS) entry which is preliminary data.</text>
</comment>
<dbReference type="EMBL" id="JYNX01000029">
    <property type="protein sequence ID" value="KMO82147.1"/>
    <property type="molecule type" value="Genomic_DNA"/>
</dbReference>
<organism evidence="1 2">
    <name type="scientific">Mycolicibacterium chubuense</name>
    <name type="common">Mycobacterium chubuense</name>
    <dbReference type="NCBI Taxonomy" id="1800"/>
    <lineage>
        <taxon>Bacteria</taxon>
        <taxon>Bacillati</taxon>
        <taxon>Actinomycetota</taxon>
        <taxon>Actinomycetes</taxon>
        <taxon>Mycobacteriales</taxon>
        <taxon>Mycobacteriaceae</taxon>
        <taxon>Mycolicibacterium</taxon>
    </lineage>
</organism>
<dbReference type="GO" id="GO:0016706">
    <property type="term" value="F:2-oxoglutarate-dependent dioxygenase activity"/>
    <property type="evidence" value="ECO:0007669"/>
    <property type="project" value="UniProtKB-ARBA"/>
</dbReference>
<reference evidence="1 2" key="1">
    <citation type="journal article" date="2015" name="Genome Biol. Evol.">
        <title>Characterization of Three Mycobacterium spp. with Potential Use in Bioremediation by Genome Sequencing and Comparative Genomics.</title>
        <authorList>
            <person name="Das S."/>
            <person name="Pettersson B.M."/>
            <person name="Behra P.R."/>
            <person name="Ramesh M."/>
            <person name="Dasgupta S."/>
            <person name="Bhattacharya A."/>
            <person name="Kirsebom L.A."/>
        </authorList>
    </citation>
    <scope>NUCLEOTIDE SEQUENCE [LARGE SCALE GENOMIC DNA]</scope>
    <source>
        <strain evidence="1 2">DSM 44219</strain>
    </source>
</reference>
<dbReference type="Pfam" id="PF05721">
    <property type="entry name" value="PhyH"/>
    <property type="match status" value="1"/>
</dbReference>
<dbReference type="AlphaFoldDB" id="A0A0J6WKC0"/>
<name>A0A0J6WKC0_MYCCU</name>